<sequence length="225" mass="25304">MTIFGTSLAICALSLVQWDILYAIRTANYHKTETLPSGYGELETLATLDSKLACAGKCDLKEECDFFLFDVVTTDCMLVGVSSIAIPPGTWLMFKTPLVCPQDFTYDPIVDMCYKIHTQKANWMTARSICVSEGSDLITLDDLHVLSYFRDTLPYYDYHIGASKLTTSSFTWLSTGSVVDNRLWGTGLPDDPNSELCVSLTTFSSLYLNDIHCYNYSFRFICEVR</sequence>
<organism evidence="3 4">
    <name type="scientific">Elysia marginata</name>
    <dbReference type="NCBI Taxonomy" id="1093978"/>
    <lineage>
        <taxon>Eukaryota</taxon>
        <taxon>Metazoa</taxon>
        <taxon>Spiralia</taxon>
        <taxon>Lophotrochozoa</taxon>
        <taxon>Mollusca</taxon>
        <taxon>Gastropoda</taxon>
        <taxon>Heterobranchia</taxon>
        <taxon>Euthyneura</taxon>
        <taxon>Panpulmonata</taxon>
        <taxon>Sacoglossa</taxon>
        <taxon>Placobranchoidea</taxon>
        <taxon>Plakobranchidae</taxon>
        <taxon>Elysia</taxon>
    </lineage>
</organism>
<feature type="domain" description="C-type lectin" evidence="2">
    <location>
        <begin position="109"/>
        <end position="213"/>
    </location>
</feature>
<proteinExistence type="predicted"/>
<reference evidence="3 4" key="1">
    <citation type="journal article" date="2021" name="Elife">
        <title>Chloroplast acquisition without the gene transfer in kleptoplastic sea slugs, Plakobranchus ocellatus.</title>
        <authorList>
            <person name="Maeda T."/>
            <person name="Takahashi S."/>
            <person name="Yoshida T."/>
            <person name="Shimamura S."/>
            <person name="Takaki Y."/>
            <person name="Nagai Y."/>
            <person name="Toyoda A."/>
            <person name="Suzuki Y."/>
            <person name="Arimoto A."/>
            <person name="Ishii H."/>
            <person name="Satoh N."/>
            <person name="Nishiyama T."/>
            <person name="Hasebe M."/>
            <person name="Maruyama T."/>
            <person name="Minagawa J."/>
            <person name="Obokata J."/>
            <person name="Shigenobu S."/>
        </authorList>
    </citation>
    <scope>NUCLEOTIDE SEQUENCE [LARGE SCALE GENOMIC DNA]</scope>
</reference>
<dbReference type="SMART" id="SM00034">
    <property type="entry name" value="CLECT"/>
    <property type="match status" value="1"/>
</dbReference>
<evidence type="ECO:0000313" key="3">
    <source>
        <dbReference type="EMBL" id="GFS06294.1"/>
    </source>
</evidence>
<protein>
    <submittedName>
        <fullName evidence="3">Macrophage mannose receptor 1</fullName>
    </submittedName>
</protein>
<dbReference type="InterPro" id="IPR001304">
    <property type="entry name" value="C-type_lectin-like"/>
</dbReference>
<feature type="signal peptide" evidence="1">
    <location>
        <begin position="1"/>
        <end position="23"/>
    </location>
</feature>
<dbReference type="CDD" id="cd00037">
    <property type="entry name" value="CLECT"/>
    <property type="match status" value="1"/>
</dbReference>
<dbReference type="PROSITE" id="PS50041">
    <property type="entry name" value="C_TYPE_LECTIN_2"/>
    <property type="match status" value="1"/>
</dbReference>
<dbReference type="Gene3D" id="3.10.100.10">
    <property type="entry name" value="Mannose-Binding Protein A, subunit A"/>
    <property type="match status" value="1"/>
</dbReference>
<dbReference type="EMBL" id="BMAT01006103">
    <property type="protein sequence ID" value="GFS06294.1"/>
    <property type="molecule type" value="Genomic_DNA"/>
</dbReference>
<dbReference type="InterPro" id="IPR050111">
    <property type="entry name" value="C-type_lectin/snaclec_domain"/>
</dbReference>
<dbReference type="PANTHER" id="PTHR22803">
    <property type="entry name" value="MANNOSE, PHOSPHOLIPASE, LECTIN RECEPTOR RELATED"/>
    <property type="match status" value="1"/>
</dbReference>
<keyword evidence="3" id="KW-0675">Receptor</keyword>
<dbReference type="Proteomes" id="UP000762676">
    <property type="component" value="Unassembled WGS sequence"/>
</dbReference>
<name>A0AAV4IB48_9GAST</name>
<dbReference type="SUPFAM" id="SSF56436">
    <property type="entry name" value="C-type lectin-like"/>
    <property type="match status" value="1"/>
</dbReference>
<feature type="chain" id="PRO_5043315768" evidence="1">
    <location>
        <begin position="24"/>
        <end position="225"/>
    </location>
</feature>
<gene>
    <name evidence="3" type="ORF">ElyMa_002961600</name>
</gene>
<evidence type="ECO:0000313" key="4">
    <source>
        <dbReference type="Proteomes" id="UP000762676"/>
    </source>
</evidence>
<comment type="caution">
    <text evidence="3">The sequence shown here is derived from an EMBL/GenBank/DDBJ whole genome shotgun (WGS) entry which is preliminary data.</text>
</comment>
<accession>A0AAV4IB48</accession>
<keyword evidence="1" id="KW-0732">Signal</keyword>
<keyword evidence="4" id="KW-1185">Reference proteome</keyword>
<dbReference type="Pfam" id="PF00059">
    <property type="entry name" value="Lectin_C"/>
    <property type="match status" value="1"/>
</dbReference>
<evidence type="ECO:0000259" key="2">
    <source>
        <dbReference type="PROSITE" id="PS50041"/>
    </source>
</evidence>
<evidence type="ECO:0000256" key="1">
    <source>
        <dbReference type="SAM" id="SignalP"/>
    </source>
</evidence>
<dbReference type="InterPro" id="IPR016186">
    <property type="entry name" value="C-type_lectin-like/link_sf"/>
</dbReference>
<dbReference type="AlphaFoldDB" id="A0AAV4IB48"/>
<dbReference type="InterPro" id="IPR016187">
    <property type="entry name" value="CTDL_fold"/>
</dbReference>